<comment type="caution">
    <text evidence="3">The sequence shown here is derived from an EMBL/GenBank/DDBJ whole genome shotgun (WGS) entry which is preliminary data.</text>
</comment>
<feature type="region of interest" description="Disordered" evidence="1">
    <location>
        <begin position="282"/>
        <end position="304"/>
    </location>
</feature>
<keyword evidence="4" id="KW-1185">Reference proteome</keyword>
<proteinExistence type="predicted"/>
<dbReference type="EMBL" id="JAWJWF010000048">
    <property type="protein sequence ID" value="KAK6619983.1"/>
    <property type="molecule type" value="Genomic_DNA"/>
</dbReference>
<sequence>MALLLFLQYFGSPLDELSDNDLVDVISGGYQCVKETFLLFHGWLTGNEIDPNEIAEVTQSFALRVLVFTYTTISWVIQFSCALIIYIFTDADTVPEAVEYVRPSKSHCITKSITSLINYEKQISFDFNPFHWIFKAGKLLFLGPLMKVQSHEGQFITPGKIFAIGVVSFFIYRTFSATRKENVQGAEYDVTNEPSKDGDSTSPQKYEGSIKWEAGLVRCDTDKQNDQLSLKISVNSNICSENQGLRYDEMIASSTASICKIVSDILSNAPIGSQELSFEKSLCSTPRRTEEPEVEDRTGDFGDT</sequence>
<gene>
    <name evidence="3" type="ORF">RUM44_006383</name>
</gene>
<evidence type="ECO:0000256" key="2">
    <source>
        <dbReference type="SAM" id="Phobius"/>
    </source>
</evidence>
<evidence type="ECO:0000313" key="4">
    <source>
        <dbReference type="Proteomes" id="UP001359485"/>
    </source>
</evidence>
<feature type="compositionally biased region" description="Basic and acidic residues" evidence="1">
    <location>
        <begin position="287"/>
        <end position="304"/>
    </location>
</feature>
<feature type="transmembrane region" description="Helical" evidence="2">
    <location>
        <begin position="155"/>
        <end position="172"/>
    </location>
</feature>
<feature type="transmembrane region" description="Helical" evidence="2">
    <location>
        <begin position="65"/>
        <end position="88"/>
    </location>
</feature>
<reference evidence="3 4" key="1">
    <citation type="submission" date="2023-09" db="EMBL/GenBank/DDBJ databases">
        <title>Genomes of two closely related lineages of the louse Polyplax serrata with different host specificities.</title>
        <authorList>
            <person name="Martinu J."/>
            <person name="Tarabai H."/>
            <person name="Stefka J."/>
            <person name="Hypsa V."/>
        </authorList>
    </citation>
    <scope>NUCLEOTIDE SEQUENCE [LARGE SCALE GENOMIC DNA]</scope>
    <source>
        <strain evidence="3">98ZLc_SE</strain>
    </source>
</reference>
<keyword evidence="2" id="KW-1133">Transmembrane helix</keyword>
<keyword evidence="2" id="KW-0812">Transmembrane</keyword>
<protein>
    <submittedName>
        <fullName evidence="3">Uncharacterized protein</fullName>
    </submittedName>
</protein>
<evidence type="ECO:0000313" key="3">
    <source>
        <dbReference type="EMBL" id="KAK6619983.1"/>
    </source>
</evidence>
<name>A0ABR1AI07_POLSC</name>
<accession>A0ABR1AI07</accession>
<feature type="region of interest" description="Disordered" evidence="1">
    <location>
        <begin position="186"/>
        <end position="206"/>
    </location>
</feature>
<evidence type="ECO:0000256" key="1">
    <source>
        <dbReference type="SAM" id="MobiDB-lite"/>
    </source>
</evidence>
<keyword evidence="2" id="KW-0472">Membrane</keyword>
<dbReference type="Proteomes" id="UP001359485">
    <property type="component" value="Unassembled WGS sequence"/>
</dbReference>
<organism evidence="3 4">
    <name type="scientific">Polyplax serrata</name>
    <name type="common">Common mouse louse</name>
    <dbReference type="NCBI Taxonomy" id="468196"/>
    <lineage>
        <taxon>Eukaryota</taxon>
        <taxon>Metazoa</taxon>
        <taxon>Ecdysozoa</taxon>
        <taxon>Arthropoda</taxon>
        <taxon>Hexapoda</taxon>
        <taxon>Insecta</taxon>
        <taxon>Pterygota</taxon>
        <taxon>Neoptera</taxon>
        <taxon>Paraneoptera</taxon>
        <taxon>Psocodea</taxon>
        <taxon>Troctomorpha</taxon>
        <taxon>Phthiraptera</taxon>
        <taxon>Anoplura</taxon>
        <taxon>Polyplacidae</taxon>
        <taxon>Polyplax</taxon>
    </lineage>
</organism>